<dbReference type="NCBIfam" id="NF009309">
    <property type="entry name" value="PRK12666.1"/>
    <property type="match status" value="1"/>
</dbReference>
<keyword evidence="3" id="KW-1003">Cell membrane</keyword>
<evidence type="ECO:0000259" key="9">
    <source>
        <dbReference type="Pfam" id="PF00361"/>
    </source>
</evidence>
<gene>
    <name evidence="10" type="ORF">HNQ67_002698</name>
</gene>
<feature type="transmembrane region" description="Helical" evidence="8">
    <location>
        <begin position="122"/>
        <end position="146"/>
    </location>
</feature>
<dbReference type="GO" id="GO:0005886">
    <property type="term" value="C:plasma membrane"/>
    <property type="evidence" value="ECO:0007669"/>
    <property type="project" value="UniProtKB-SubCell"/>
</dbReference>
<feature type="transmembrane region" description="Helical" evidence="8">
    <location>
        <begin position="167"/>
        <end position="188"/>
    </location>
</feature>
<evidence type="ECO:0000256" key="6">
    <source>
        <dbReference type="ARBA" id="ARBA00023136"/>
    </source>
</evidence>
<evidence type="ECO:0000313" key="10">
    <source>
        <dbReference type="EMBL" id="MBB5293152.1"/>
    </source>
</evidence>
<feature type="transmembrane region" description="Helical" evidence="8">
    <location>
        <begin position="378"/>
        <end position="396"/>
    </location>
</feature>
<keyword evidence="11" id="KW-1185">Reference proteome</keyword>
<evidence type="ECO:0000313" key="11">
    <source>
        <dbReference type="Proteomes" id="UP000566663"/>
    </source>
</evidence>
<comment type="caution">
    <text evidence="10">The sequence shown here is derived from an EMBL/GenBank/DDBJ whole genome shotgun (WGS) entry which is preliminary data.</text>
</comment>
<protein>
    <submittedName>
        <fullName evidence="10">Multicomponent K+:H+ antiporter subunit D</fullName>
    </submittedName>
</protein>
<evidence type="ECO:0000256" key="2">
    <source>
        <dbReference type="ARBA" id="ARBA00005346"/>
    </source>
</evidence>
<evidence type="ECO:0000256" key="5">
    <source>
        <dbReference type="ARBA" id="ARBA00022989"/>
    </source>
</evidence>
<name>A0A7W8I063_9CAUL</name>
<dbReference type="InterPro" id="IPR003918">
    <property type="entry name" value="NADH_UbQ_OxRdtase"/>
</dbReference>
<proteinExistence type="inferred from homology"/>
<dbReference type="InterPro" id="IPR001750">
    <property type="entry name" value="ND/Mrp_TM"/>
</dbReference>
<sequence>MTPAISLLVAAAVVLPAVMGAASLLLLRHRLDTSRLVSLGSCLTLVGIAAALVIHASGGTTESYALGNWRAPFGIVLVLDRLSAMMLLLTAALATAVMTYAVATGMDRKGWHFHPLFQFQLLGLNGAFLTGDLFNLFVFFEVLLIASYGLMLHGQGPQRLKAGVKYVVINLVGSTLFLVGVGLLYGVTGTLNMADLAVRVAAAPVGDQGLIAASALVLTVVFALKAALAPLHFWLPGTYSATTGAVAALFAIMTKVGAYAIIRTGTLIFGAEAGAAAFVAGPWMLPAAIATTFIGFIGLFAARGLRDMAAWSVVGSMGVLLSAVAVFTAEAMGPALYYMLHSTLAGAALFLVADLIAKRRGVHVDALTHAPRFCQAGVLSGLFFLAAIGIVGLPPLSGFVGKLLILDGVREAPAAAWIWGSILITTLIGVLAFARAGSRLFWKSSELEGEIPTRVLRGRVVGVGAAAALVAALGLLAVFGGPVTAYTEATATQLFAPQGYVEAVLGKNAGGRR</sequence>
<feature type="transmembrane region" description="Helical" evidence="8">
    <location>
        <begin position="75"/>
        <end position="102"/>
    </location>
</feature>
<dbReference type="PRINTS" id="PR01437">
    <property type="entry name" value="NUOXDRDTASE4"/>
</dbReference>
<keyword evidence="4 7" id="KW-0812">Transmembrane</keyword>
<feature type="transmembrane region" description="Helical" evidence="8">
    <location>
        <begin position="36"/>
        <end position="54"/>
    </location>
</feature>
<dbReference type="GO" id="GO:0042773">
    <property type="term" value="P:ATP synthesis coupled electron transport"/>
    <property type="evidence" value="ECO:0007669"/>
    <property type="project" value="InterPro"/>
</dbReference>
<dbReference type="Pfam" id="PF00361">
    <property type="entry name" value="Proton_antipo_M"/>
    <property type="match status" value="1"/>
</dbReference>
<dbReference type="PANTHER" id="PTHR42703">
    <property type="entry name" value="NADH DEHYDROGENASE"/>
    <property type="match status" value="1"/>
</dbReference>
<evidence type="ECO:0000256" key="3">
    <source>
        <dbReference type="ARBA" id="ARBA00022475"/>
    </source>
</evidence>
<dbReference type="EMBL" id="JACHFZ010000007">
    <property type="protein sequence ID" value="MBB5293152.1"/>
    <property type="molecule type" value="Genomic_DNA"/>
</dbReference>
<organism evidence="10 11">
    <name type="scientific">Brevundimonas basaltis</name>
    <dbReference type="NCBI Taxonomy" id="472166"/>
    <lineage>
        <taxon>Bacteria</taxon>
        <taxon>Pseudomonadati</taxon>
        <taxon>Pseudomonadota</taxon>
        <taxon>Alphaproteobacteria</taxon>
        <taxon>Caulobacterales</taxon>
        <taxon>Caulobacteraceae</taxon>
        <taxon>Brevundimonas</taxon>
    </lineage>
</organism>
<dbReference type="AlphaFoldDB" id="A0A7W8I063"/>
<keyword evidence="5 8" id="KW-1133">Transmembrane helix</keyword>
<accession>A0A7W8I063</accession>
<feature type="domain" description="NADH:quinone oxidoreductase/Mrp antiporter transmembrane" evidence="9">
    <location>
        <begin position="131"/>
        <end position="427"/>
    </location>
</feature>
<keyword evidence="6 8" id="KW-0472">Membrane</keyword>
<feature type="transmembrane region" description="Helical" evidence="8">
    <location>
        <begin position="458"/>
        <end position="479"/>
    </location>
</feature>
<comment type="subcellular location">
    <subcellularLocation>
        <location evidence="1">Cell membrane</location>
        <topology evidence="1">Multi-pass membrane protein</topology>
    </subcellularLocation>
    <subcellularLocation>
        <location evidence="7">Membrane</location>
        <topology evidence="7">Multi-pass membrane protein</topology>
    </subcellularLocation>
</comment>
<dbReference type="RefSeq" id="WP_183256248.1">
    <property type="nucleotide sequence ID" value="NZ_BAAAFF010000002.1"/>
</dbReference>
<dbReference type="Proteomes" id="UP000566663">
    <property type="component" value="Unassembled WGS sequence"/>
</dbReference>
<feature type="transmembrane region" description="Helical" evidence="8">
    <location>
        <begin position="335"/>
        <end position="357"/>
    </location>
</feature>
<feature type="transmembrane region" description="Helical" evidence="8">
    <location>
        <begin position="282"/>
        <end position="302"/>
    </location>
</feature>
<feature type="transmembrane region" description="Helical" evidence="8">
    <location>
        <begin position="309"/>
        <end position="329"/>
    </location>
</feature>
<reference evidence="10 11" key="1">
    <citation type="submission" date="2020-08" db="EMBL/GenBank/DDBJ databases">
        <title>Genomic Encyclopedia of Type Strains, Phase IV (KMG-IV): sequencing the most valuable type-strain genomes for metagenomic binning, comparative biology and taxonomic classification.</title>
        <authorList>
            <person name="Goeker M."/>
        </authorList>
    </citation>
    <scope>NUCLEOTIDE SEQUENCE [LARGE SCALE GENOMIC DNA]</scope>
    <source>
        <strain evidence="10 11">DSM 25335</strain>
    </source>
</reference>
<feature type="transmembrane region" description="Helical" evidence="8">
    <location>
        <begin position="208"/>
        <end position="228"/>
    </location>
</feature>
<evidence type="ECO:0000256" key="4">
    <source>
        <dbReference type="ARBA" id="ARBA00022692"/>
    </source>
</evidence>
<dbReference type="GO" id="GO:0008137">
    <property type="term" value="F:NADH dehydrogenase (ubiquinone) activity"/>
    <property type="evidence" value="ECO:0007669"/>
    <property type="project" value="InterPro"/>
</dbReference>
<dbReference type="PANTHER" id="PTHR42703:SF1">
    <property type="entry name" value="NA(+)_H(+) ANTIPORTER SUBUNIT D1"/>
    <property type="match status" value="1"/>
</dbReference>
<evidence type="ECO:0000256" key="1">
    <source>
        <dbReference type="ARBA" id="ARBA00004651"/>
    </source>
</evidence>
<feature type="transmembrane region" description="Helical" evidence="8">
    <location>
        <begin position="240"/>
        <end position="262"/>
    </location>
</feature>
<dbReference type="InterPro" id="IPR050586">
    <property type="entry name" value="CPA3_Na-H_Antiporter_D"/>
</dbReference>
<feature type="transmembrane region" description="Helical" evidence="8">
    <location>
        <begin position="416"/>
        <end position="437"/>
    </location>
</feature>
<evidence type="ECO:0000256" key="7">
    <source>
        <dbReference type="RuleBase" id="RU000320"/>
    </source>
</evidence>
<evidence type="ECO:0000256" key="8">
    <source>
        <dbReference type="SAM" id="Phobius"/>
    </source>
</evidence>
<comment type="similarity">
    <text evidence="2">Belongs to the CPA3 antiporters (TC 2.A.63) subunit D family.</text>
</comment>